<evidence type="ECO:0000256" key="17">
    <source>
        <dbReference type="SAM" id="MobiDB-lite"/>
    </source>
</evidence>
<evidence type="ECO:0000256" key="14">
    <source>
        <dbReference type="ARBA" id="ARBA00023034"/>
    </source>
</evidence>
<keyword evidence="12" id="KW-0677">Repeat</keyword>
<dbReference type="InterPro" id="IPR002048">
    <property type="entry name" value="EF_hand_dom"/>
</dbReference>
<dbReference type="OrthoDB" id="5982823at2759"/>
<evidence type="ECO:0000256" key="2">
    <source>
        <dbReference type="ARBA" id="ARBA00004496"/>
    </source>
</evidence>
<keyword evidence="7" id="KW-0964">Secreted</keyword>
<keyword evidence="13" id="KW-0106">Calcium</keyword>
<evidence type="ECO:0000256" key="4">
    <source>
        <dbReference type="ARBA" id="ARBA00004613"/>
    </source>
</evidence>
<dbReference type="AlphaFoldDB" id="A0A8S1CNM9"/>
<evidence type="ECO:0000313" key="20">
    <source>
        <dbReference type="EMBL" id="CAB3369425.1"/>
    </source>
</evidence>
<dbReference type="Pfam" id="PF25434">
    <property type="entry name" value="NUCB1_N"/>
    <property type="match status" value="1"/>
</dbReference>
<organism evidence="20 21">
    <name type="scientific">Cloeon dipterum</name>
    <dbReference type="NCBI Taxonomy" id="197152"/>
    <lineage>
        <taxon>Eukaryota</taxon>
        <taxon>Metazoa</taxon>
        <taxon>Ecdysozoa</taxon>
        <taxon>Arthropoda</taxon>
        <taxon>Hexapoda</taxon>
        <taxon>Insecta</taxon>
        <taxon>Pterygota</taxon>
        <taxon>Palaeoptera</taxon>
        <taxon>Ephemeroptera</taxon>
        <taxon>Pisciforma</taxon>
        <taxon>Baetidae</taxon>
        <taxon>Cloeon</taxon>
    </lineage>
</organism>
<evidence type="ECO:0000256" key="16">
    <source>
        <dbReference type="ARBA" id="ARBA00023136"/>
    </source>
</evidence>
<dbReference type="PROSITE" id="PS50222">
    <property type="entry name" value="EF_HAND_2"/>
    <property type="match status" value="2"/>
</dbReference>
<dbReference type="InterPro" id="IPR057576">
    <property type="entry name" value="NUCB1_N"/>
</dbReference>
<evidence type="ECO:0000256" key="8">
    <source>
        <dbReference type="ARBA" id="ARBA00022553"/>
    </source>
</evidence>
<keyword evidence="15" id="KW-0238">DNA-binding</keyword>
<dbReference type="Gene3D" id="1.10.238.10">
    <property type="entry name" value="EF-hand"/>
    <property type="match status" value="1"/>
</dbReference>
<dbReference type="PROSITE" id="PS00018">
    <property type="entry name" value="EF_HAND_1"/>
    <property type="match status" value="1"/>
</dbReference>
<dbReference type="Proteomes" id="UP000494165">
    <property type="component" value="Unassembled WGS sequence"/>
</dbReference>
<gene>
    <name evidence="20" type="ORF">CLODIP_2_CD12314</name>
</gene>
<evidence type="ECO:0000256" key="1">
    <source>
        <dbReference type="ARBA" id="ARBA00004170"/>
    </source>
</evidence>
<dbReference type="GO" id="GO:0005794">
    <property type="term" value="C:Golgi apparatus"/>
    <property type="evidence" value="ECO:0007669"/>
    <property type="project" value="UniProtKB-SubCell"/>
</dbReference>
<feature type="compositionally biased region" description="Polar residues" evidence="17">
    <location>
        <begin position="555"/>
        <end position="595"/>
    </location>
</feature>
<dbReference type="InterPro" id="IPR018247">
    <property type="entry name" value="EF_Hand_1_Ca_BS"/>
</dbReference>
<dbReference type="GO" id="GO:0005509">
    <property type="term" value="F:calcium ion binding"/>
    <property type="evidence" value="ECO:0007669"/>
    <property type="project" value="InterPro"/>
</dbReference>
<name>A0A8S1CNM9_9INSE</name>
<feature type="signal peptide" evidence="18">
    <location>
        <begin position="1"/>
        <end position="19"/>
    </location>
</feature>
<dbReference type="PANTHER" id="PTHR19237">
    <property type="entry name" value="NUCLEOBINDIN"/>
    <property type="match status" value="1"/>
</dbReference>
<dbReference type="GO" id="GO:0005085">
    <property type="term" value="F:guanyl-nucleotide exchange factor activity"/>
    <property type="evidence" value="ECO:0007669"/>
    <property type="project" value="UniProtKB-KW"/>
</dbReference>
<evidence type="ECO:0000256" key="6">
    <source>
        <dbReference type="ARBA" id="ARBA00022490"/>
    </source>
</evidence>
<protein>
    <recommendedName>
        <fullName evidence="19">EF-hand domain-containing protein</fullName>
    </recommendedName>
</protein>
<feature type="compositionally biased region" description="Basic residues" evidence="17">
    <location>
        <begin position="222"/>
        <end position="232"/>
    </location>
</feature>
<proteinExistence type="inferred from homology"/>
<evidence type="ECO:0000256" key="7">
    <source>
        <dbReference type="ARBA" id="ARBA00022525"/>
    </source>
</evidence>
<evidence type="ECO:0000256" key="18">
    <source>
        <dbReference type="SAM" id="SignalP"/>
    </source>
</evidence>
<evidence type="ECO:0000313" key="21">
    <source>
        <dbReference type="Proteomes" id="UP000494165"/>
    </source>
</evidence>
<evidence type="ECO:0000256" key="5">
    <source>
        <dbReference type="ARBA" id="ARBA00008063"/>
    </source>
</evidence>
<evidence type="ECO:0000256" key="3">
    <source>
        <dbReference type="ARBA" id="ARBA00004555"/>
    </source>
</evidence>
<feature type="compositionally biased region" description="Low complexity" evidence="17">
    <location>
        <begin position="444"/>
        <end position="549"/>
    </location>
</feature>
<feature type="region of interest" description="Disordered" evidence="17">
    <location>
        <begin position="399"/>
        <end position="595"/>
    </location>
</feature>
<dbReference type="EMBL" id="CADEPI010000045">
    <property type="protein sequence ID" value="CAB3369425.1"/>
    <property type="molecule type" value="Genomic_DNA"/>
</dbReference>
<accession>A0A8S1CNM9</accession>
<evidence type="ECO:0000256" key="11">
    <source>
        <dbReference type="ARBA" id="ARBA00022729"/>
    </source>
</evidence>
<evidence type="ECO:0000256" key="13">
    <source>
        <dbReference type="ARBA" id="ARBA00022837"/>
    </source>
</evidence>
<sequence length="595" mass="70388">MRILVLSLVLVNIVQVVVGPPVTANKKGEGDKKDEEQKGADWDIGLEYNRYLQEVVQALESDPEFREKLEKAEVADIRTGKIASELEFVNHNIRSKLDELKRTEMERLRHLAIKEYELKQAEKYDNERTHGDGDENEIDHGPKIKLPHHLDHINPHSFEIEDLRKLIVQTTKDLEEADLKRRQEFKEYEMQKEYEKSQQLNLLDEEHRKEFEHKIEEQEEKHKKHPSLHHPGSKQQLEQVWEEQDHMSPEDFNPKTFFHMHDLDGNGYWDADEVKTLFQKELDKMYDPNAPEDDMRERREEMERMREHVFNESDVNRDHLISYEEFLEQTKKKEFEQDQGWQGLDNQKLYTHEEYLEYERKRQEEVQKLIAQGLLPPQPHDMHLPYGIQVPPEYFHHAQQQAGYQQGHQPQLSPHQQPPQGHHQPPHPGQFQQAQGYHPPQPQVVPHNQQPQYQQQQYHQQQQPHYQQQQQPPVHHQQQPPVHHQQQQQPQYQVNNPPPVQQFQNPAQQPPVVQQQNNQAPIQQHNNQIPVQQQQQQHVNQAQYQNNAQPIPPKQHNSPPLHNQQQPPTGQVHNSPVQHASSSEAQQNAAGSQHN</sequence>
<dbReference type="CDD" id="cd00051">
    <property type="entry name" value="EFh"/>
    <property type="match status" value="1"/>
</dbReference>
<keyword evidence="10" id="KW-0479">Metal-binding</keyword>
<dbReference type="Pfam" id="PF13499">
    <property type="entry name" value="EF-hand_7"/>
    <property type="match status" value="1"/>
</dbReference>
<keyword evidence="8" id="KW-0597">Phosphoprotein</keyword>
<dbReference type="SUPFAM" id="SSF47473">
    <property type="entry name" value="EF-hand"/>
    <property type="match status" value="1"/>
</dbReference>
<dbReference type="InterPro" id="IPR040250">
    <property type="entry name" value="Nucleobindin"/>
</dbReference>
<feature type="region of interest" description="Disordered" evidence="17">
    <location>
        <begin position="215"/>
        <end position="249"/>
    </location>
</feature>
<dbReference type="PANTHER" id="PTHR19237:SF20">
    <property type="entry name" value="NUCLEOBINDIN 1"/>
    <property type="match status" value="1"/>
</dbReference>
<dbReference type="InterPro" id="IPR011992">
    <property type="entry name" value="EF-hand-dom_pair"/>
</dbReference>
<feature type="domain" description="EF-hand" evidence="19">
    <location>
        <begin position="249"/>
        <end position="284"/>
    </location>
</feature>
<keyword evidence="16" id="KW-0472">Membrane</keyword>
<dbReference type="FunFam" id="1.10.238.10:FF:000045">
    <property type="entry name" value="Nucleobindin 2"/>
    <property type="match status" value="1"/>
</dbReference>
<evidence type="ECO:0000256" key="9">
    <source>
        <dbReference type="ARBA" id="ARBA00022658"/>
    </source>
</evidence>
<keyword evidence="21" id="KW-1185">Reference proteome</keyword>
<evidence type="ECO:0000256" key="15">
    <source>
        <dbReference type="ARBA" id="ARBA00023125"/>
    </source>
</evidence>
<comment type="subcellular location">
    <subcellularLocation>
        <location evidence="2">Cytoplasm</location>
    </subcellularLocation>
    <subcellularLocation>
        <location evidence="3">Golgi apparatus</location>
    </subcellularLocation>
    <subcellularLocation>
        <location evidence="1">Membrane</location>
        <topology evidence="1">Peripheral membrane protein</topology>
    </subcellularLocation>
    <subcellularLocation>
        <location evidence="4">Secreted</location>
    </subcellularLocation>
</comment>
<evidence type="ECO:0000256" key="12">
    <source>
        <dbReference type="ARBA" id="ARBA00022737"/>
    </source>
</evidence>
<feature type="chain" id="PRO_5035909950" description="EF-hand domain-containing protein" evidence="18">
    <location>
        <begin position="20"/>
        <end position="595"/>
    </location>
</feature>
<keyword evidence="6" id="KW-0963">Cytoplasm</keyword>
<feature type="domain" description="EF-hand" evidence="19">
    <location>
        <begin position="301"/>
        <end position="336"/>
    </location>
</feature>
<dbReference type="GO" id="GO:0005793">
    <property type="term" value="C:endoplasmic reticulum-Golgi intermediate compartment"/>
    <property type="evidence" value="ECO:0007669"/>
    <property type="project" value="TreeGrafter"/>
</dbReference>
<comment type="caution">
    <text evidence="20">The sequence shown here is derived from an EMBL/GenBank/DDBJ whole genome shotgun (WGS) entry which is preliminary data.</text>
</comment>
<dbReference type="GO" id="GO:0003677">
    <property type="term" value="F:DNA binding"/>
    <property type="evidence" value="ECO:0007669"/>
    <property type="project" value="UniProtKB-KW"/>
</dbReference>
<keyword evidence="11 18" id="KW-0732">Signal</keyword>
<evidence type="ECO:0000256" key="10">
    <source>
        <dbReference type="ARBA" id="ARBA00022723"/>
    </source>
</evidence>
<evidence type="ECO:0000259" key="19">
    <source>
        <dbReference type="PROSITE" id="PS50222"/>
    </source>
</evidence>
<keyword evidence="14" id="KW-0333">Golgi apparatus</keyword>
<keyword evidence="9" id="KW-0344">Guanine-nucleotide releasing factor</keyword>
<feature type="compositionally biased region" description="Low complexity" evidence="17">
    <location>
        <begin position="399"/>
        <end position="436"/>
    </location>
</feature>
<dbReference type="GO" id="GO:0016020">
    <property type="term" value="C:membrane"/>
    <property type="evidence" value="ECO:0007669"/>
    <property type="project" value="UniProtKB-SubCell"/>
</dbReference>
<dbReference type="GO" id="GO:0070062">
    <property type="term" value="C:extracellular exosome"/>
    <property type="evidence" value="ECO:0007669"/>
    <property type="project" value="TreeGrafter"/>
</dbReference>
<comment type="similarity">
    <text evidence="5">Belongs to the nucleobindin family.</text>
</comment>
<reference evidence="20 21" key="1">
    <citation type="submission" date="2020-04" db="EMBL/GenBank/DDBJ databases">
        <authorList>
            <person name="Alioto T."/>
            <person name="Alioto T."/>
            <person name="Gomez Garrido J."/>
        </authorList>
    </citation>
    <scope>NUCLEOTIDE SEQUENCE [LARGE SCALE GENOMIC DNA]</scope>
</reference>